<feature type="signal peptide" evidence="1">
    <location>
        <begin position="1"/>
        <end position="21"/>
    </location>
</feature>
<evidence type="ECO:0000256" key="1">
    <source>
        <dbReference type="SAM" id="SignalP"/>
    </source>
</evidence>
<evidence type="ECO:0000313" key="3">
    <source>
        <dbReference type="Proteomes" id="UP000250192"/>
    </source>
</evidence>
<sequence length="186" mass="20130">MNIEFPLKTVASLLAVTALTAACNPFAPKTSAPQYPQDPRFAPFTVTAENKPVFGNDTDYLDHRMPNLKATEGHYAQILVADSGWIPVPETKFWFSGVTAASDETIAQLQRESEGGAQLLPGIHPDLYQYVPQECEFETVPPDRANTILDTAAHSYPNSTDSFSVTDLAISTGCHLIVMTGEGVNG</sequence>
<feature type="chain" id="PRO_5039649911" evidence="1">
    <location>
        <begin position="22"/>
        <end position="186"/>
    </location>
</feature>
<keyword evidence="1" id="KW-0732">Signal</keyword>
<keyword evidence="3" id="KW-1185">Reference proteome</keyword>
<dbReference type="EMBL" id="UAPR01000001">
    <property type="protein sequence ID" value="SPT54702.1"/>
    <property type="molecule type" value="Genomic_DNA"/>
</dbReference>
<name>A0A2X0VLB8_9ACTO</name>
<dbReference type="AlphaFoldDB" id="A0A2X0VLB8"/>
<gene>
    <name evidence="2" type="ORF">NCTC9935_00244</name>
</gene>
<accession>A0A2X0VLB8</accession>
<protein>
    <submittedName>
        <fullName evidence="2">Uncharacterized protein</fullName>
    </submittedName>
</protein>
<evidence type="ECO:0000313" key="2">
    <source>
        <dbReference type="EMBL" id="SPT54702.1"/>
    </source>
</evidence>
<dbReference type="Proteomes" id="UP000250192">
    <property type="component" value="Unassembled WGS sequence"/>
</dbReference>
<proteinExistence type="predicted"/>
<dbReference type="GeneID" id="93757519"/>
<organism evidence="2 3">
    <name type="scientific">Schaalia odontolytica</name>
    <dbReference type="NCBI Taxonomy" id="1660"/>
    <lineage>
        <taxon>Bacteria</taxon>
        <taxon>Bacillati</taxon>
        <taxon>Actinomycetota</taxon>
        <taxon>Actinomycetes</taxon>
        <taxon>Actinomycetales</taxon>
        <taxon>Actinomycetaceae</taxon>
        <taxon>Schaalia</taxon>
    </lineage>
</organism>
<dbReference type="OrthoDB" id="3259256at2"/>
<dbReference type="RefSeq" id="WP_111822846.1">
    <property type="nucleotide sequence ID" value="NZ_CBDERX010000076.1"/>
</dbReference>
<reference evidence="2 3" key="1">
    <citation type="submission" date="2018-06" db="EMBL/GenBank/DDBJ databases">
        <authorList>
            <consortium name="Pathogen Informatics"/>
            <person name="Doyle S."/>
        </authorList>
    </citation>
    <scope>NUCLEOTIDE SEQUENCE [LARGE SCALE GENOMIC DNA]</scope>
    <source>
        <strain evidence="2 3">NCTC9935</strain>
    </source>
</reference>